<geneLocation type="plasmid" evidence="4 5">
    <name>pFA3</name>
</geneLocation>
<accession>A0AAU9CSW7</accession>
<dbReference type="CDD" id="cd16031">
    <property type="entry name" value="G6S_like"/>
    <property type="match status" value="1"/>
</dbReference>
<dbReference type="Gene3D" id="3.40.720.10">
    <property type="entry name" value="Alkaline Phosphatase, subunit A"/>
    <property type="match status" value="1"/>
</dbReference>
<protein>
    <submittedName>
        <fullName evidence="4">N-acetylglucosamine-6-sulfatase</fullName>
    </submittedName>
</protein>
<evidence type="ECO:0000313" key="4">
    <source>
        <dbReference type="EMBL" id="BDD12196.1"/>
    </source>
</evidence>
<dbReference type="PROSITE" id="PS00523">
    <property type="entry name" value="SULFATASE_1"/>
    <property type="match status" value="1"/>
</dbReference>
<dbReference type="Pfam" id="PF16347">
    <property type="entry name" value="SGSH_C"/>
    <property type="match status" value="1"/>
</dbReference>
<sequence>MDLILRNTARKIIAGAFCAGAFASCKSAGKTEASLAGKKKKPNVLFIMSDDHAYQAISAYGGGLNKTPNLDRLANEGMRFDKAYVTNSICGPSRAVVLTGKYSHINGQLDNRSSFDGSQQIFPKIFGEAGYQTAIVGKWHLKSDPQGFDYWNILPGQGEYYNPEFIEMGEKKRLTGYCTDLTTDIATKWLDKRDKTKPFMMMLHHKAPHRTWQPAQRHLSLYDDVEMPEPESLFDDYKGRGTAAKQAKMRIMDDMIDSYDLKLDSAVAKPSGRGWLDKANERLMEKMTPEQRENWIKAYGPKNKAYGEANLKGKDLLKWKYQRYIKDYLRCIASVDENVGRMLDYLEKIGELDNTVIVYTSDQGFYLGEHGWFDKRFMYEESFRTPLMVRYPKTVKAGSVSDAFCMNLDFGPTLLDMAGLEVPGDMQGESFKNILENGGKEPEGWRQSMYYHYYEYPKNEHNVVRHYGVRNKRYKLIRFYYGIDEWELYDLEKDPKEMKNVYDDPDYAKIVKDMKTELKRLQRKYKDPESLDI</sequence>
<keyword evidence="2" id="KW-0378">Hydrolase</keyword>
<dbReference type="SUPFAM" id="SSF53649">
    <property type="entry name" value="Alkaline phosphatase-like"/>
    <property type="match status" value="1"/>
</dbReference>
<organism evidence="4 5">
    <name type="scientific">Fulvitalea axinellae</name>
    <dbReference type="NCBI Taxonomy" id="1182444"/>
    <lineage>
        <taxon>Bacteria</taxon>
        <taxon>Pseudomonadati</taxon>
        <taxon>Bacteroidota</taxon>
        <taxon>Cytophagia</taxon>
        <taxon>Cytophagales</taxon>
        <taxon>Persicobacteraceae</taxon>
        <taxon>Fulvitalea</taxon>
    </lineage>
</organism>
<dbReference type="InterPro" id="IPR024607">
    <property type="entry name" value="Sulfatase_CS"/>
</dbReference>
<comment type="similarity">
    <text evidence="1">Belongs to the sulfatase family.</text>
</comment>
<dbReference type="PROSITE" id="PS00149">
    <property type="entry name" value="SULFATASE_2"/>
    <property type="match status" value="1"/>
</dbReference>
<feature type="domain" description="N-sulphoglucosamine sulphohydrolase C-terminal" evidence="3">
    <location>
        <begin position="368"/>
        <end position="523"/>
    </location>
</feature>
<dbReference type="Proteomes" id="UP001348817">
    <property type="component" value="Plasmid pFA3"/>
</dbReference>
<evidence type="ECO:0000313" key="5">
    <source>
        <dbReference type="Proteomes" id="UP001348817"/>
    </source>
</evidence>
<dbReference type="PROSITE" id="PS51257">
    <property type="entry name" value="PROKAR_LIPOPROTEIN"/>
    <property type="match status" value="1"/>
</dbReference>
<keyword evidence="5" id="KW-1185">Reference proteome</keyword>
<dbReference type="EMBL" id="AP025317">
    <property type="protein sequence ID" value="BDD12196.1"/>
    <property type="molecule type" value="Genomic_DNA"/>
</dbReference>
<dbReference type="InterPro" id="IPR017850">
    <property type="entry name" value="Alkaline_phosphatase_core_sf"/>
</dbReference>
<dbReference type="GO" id="GO:0016787">
    <property type="term" value="F:hydrolase activity"/>
    <property type="evidence" value="ECO:0007669"/>
    <property type="project" value="UniProtKB-KW"/>
</dbReference>
<dbReference type="AlphaFoldDB" id="A0AAU9CSW7"/>
<dbReference type="PANTHER" id="PTHR43108">
    <property type="entry name" value="N-ACETYLGLUCOSAMINE-6-SULFATASE FAMILY MEMBER"/>
    <property type="match status" value="1"/>
</dbReference>
<evidence type="ECO:0000256" key="2">
    <source>
        <dbReference type="ARBA" id="ARBA00022801"/>
    </source>
</evidence>
<evidence type="ECO:0000259" key="3">
    <source>
        <dbReference type="Pfam" id="PF16347"/>
    </source>
</evidence>
<dbReference type="RefSeq" id="WP_338395339.1">
    <property type="nucleotide sequence ID" value="NZ_AP025317.1"/>
</dbReference>
<reference evidence="4 5" key="1">
    <citation type="submission" date="2021-12" db="EMBL/GenBank/DDBJ databases">
        <title>Genome sequencing of bacteria with rrn-lacking chromosome and rrn-plasmid.</title>
        <authorList>
            <person name="Anda M."/>
            <person name="Iwasaki W."/>
        </authorList>
    </citation>
    <scope>NUCLEOTIDE SEQUENCE [LARGE SCALE GENOMIC DNA]</scope>
    <source>
        <strain evidence="4 5">DSM 100852</strain>
        <plasmid evidence="4 5">pFA3</plasmid>
    </source>
</reference>
<keyword evidence="4" id="KW-0614">Plasmid</keyword>
<proteinExistence type="inferred from homology"/>
<dbReference type="KEGG" id="fax:FUAX_46280"/>
<name>A0AAU9CSW7_9BACT</name>
<gene>
    <name evidence="4" type="ORF">FUAX_46280</name>
</gene>
<evidence type="ECO:0000256" key="1">
    <source>
        <dbReference type="ARBA" id="ARBA00008779"/>
    </source>
</evidence>
<dbReference type="InterPro" id="IPR032506">
    <property type="entry name" value="SGSH_C"/>
</dbReference>
<dbReference type="PANTHER" id="PTHR43108:SF6">
    <property type="entry name" value="N-SULPHOGLUCOSAMINE SULPHOHYDROLASE"/>
    <property type="match status" value="1"/>
</dbReference>